<dbReference type="GeneID" id="80537723"/>
<evidence type="ECO:0000313" key="3">
    <source>
        <dbReference type="Proteomes" id="UP000830066"/>
    </source>
</evidence>
<keyword evidence="1" id="KW-0472">Membrane</keyword>
<dbReference type="EMBL" id="MH213246">
    <property type="protein sequence ID" value="AXA52566.1"/>
    <property type="molecule type" value="Viral_cRNA"/>
</dbReference>
<proteinExistence type="predicted"/>
<sequence>MFNCNNNLEKLQVTKMIQVVLIILTLTRGISPLRNFNNLELFDKSHFYPNAGIYMEPGGQYISYSGSVTIPFIYSLPTVIIQAGLEGCKDSTTIPDVNRNVLDHIRDVTIHDPLDSSRTKRYLFPIVSVLTGGLSLWNTVEIQGVKNKIDMMENKNDQIIQMINTLKTSQNLEIDQLGQMSVLMSDYSNTIHKLINKTDCIRDQSNRFYTYMTSWLYSAPNEFINAYSGSITGKVTPSLISANNLKKVILNHNDLKETLFKIEPELVYEFGKVILIEINVGNTAYMRGIIQLPKILNFHPLPLYNIHTVNIIRNNIDMMYKMPSILVCMTNHTCWEPDVSQCTRQANRIMCIYGSNTDVNLCVQNLMINKTTGCNVVMRKHINPIVIQTQSGVLIGGSQSNYKVYKRTNNIDIPSNIIRSRENAIMMTKQDGDWIMIDSNIYSTQISGFEYKSSVYITSSNDPYAINENKLDINWKPLNHLSFDQELFSNYNHQKITLIIIITLLIVIIILIVVIYKLLSRPHIKYKYPNQSFLKDEFHGLR</sequence>
<name>A0AAD0LB61_9MONO</name>
<protein>
    <submittedName>
        <fullName evidence="2">Capsid</fullName>
    </submittedName>
</protein>
<evidence type="ECO:0000256" key="1">
    <source>
        <dbReference type="SAM" id="Phobius"/>
    </source>
</evidence>
<reference evidence="2" key="1">
    <citation type="journal article" date="2018" name="J. Gen. Virol.">
        <title>Viruses of invasive Argentine ants from the European Main supercolony: characterization, interactions and evolution.</title>
        <authorList>
            <person name="Viljakainen L."/>
            <person name="Holmberg I."/>
            <person name="Abril S."/>
            <person name="Jurvansuu J."/>
        </authorList>
    </citation>
    <scope>NUCLEOTIDE SEQUENCE</scope>
    <source>
        <strain evidence="2">11CAT06</strain>
    </source>
</reference>
<dbReference type="Proteomes" id="UP000830066">
    <property type="component" value="Segment"/>
</dbReference>
<keyword evidence="1" id="KW-0812">Transmembrane</keyword>
<dbReference type="KEGG" id="vg:80537723"/>
<organism evidence="2 3">
    <name type="scientific">Linepithema humile rhabdo-like virus 1</name>
    <dbReference type="NCBI Taxonomy" id="2259786"/>
    <lineage>
        <taxon>Viruses</taxon>
        <taxon>Riboviria</taxon>
        <taxon>Orthornavirae</taxon>
        <taxon>Negarnaviricota</taxon>
        <taxon>Haploviricotina</taxon>
        <taxon>Monjiviricetes</taxon>
        <taxon>Mononegavirales</taxon>
        <taxon>Lispiviridae</taxon>
        <taxon>Synelinevirus</taxon>
        <taxon>Synelinevirus paranaense</taxon>
    </lineage>
</organism>
<accession>A0AAD0LB61</accession>
<dbReference type="RefSeq" id="YP_010799355.1">
    <property type="nucleotide sequence ID" value="NC_076632.1"/>
</dbReference>
<evidence type="ECO:0000313" key="2">
    <source>
        <dbReference type="EMBL" id="AXA52566.1"/>
    </source>
</evidence>
<keyword evidence="3" id="KW-1185">Reference proteome</keyword>
<feature type="transmembrane region" description="Helical" evidence="1">
    <location>
        <begin position="496"/>
        <end position="519"/>
    </location>
</feature>
<keyword evidence="1" id="KW-1133">Transmembrane helix</keyword>